<feature type="transmembrane region" description="Helical" evidence="7">
    <location>
        <begin position="48"/>
        <end position="72"/>
    </location>
</feature>
<dbReference type="Pfam" id="PF00950">
    <property type="entry name" value="ABC-3"/>
    <property type="match status" value="1"/>
</dbReference>
<reference evidence="8" key="1">
    <citation type="submission" date="2021-04" db="EMBL/GenBank/DDBJ databases">
        <title>Genome based classification of Actinospica acidithermotolerans sp. nov., an actinobacterium isolated from an Indonesian hot spring.</title>
        <authorList>
            <person name="Kusuma A.B."/>
            <person name="Putra K.E."/>
            <person name="Nafisah S."/>
            <person name="Loh J."/>
            <person name="Nouioui I."/>
            <person name="Goodfellow M."/>
        </authorList>
    </citation>
    <scope>NUCLEOTIDE SEQUENCE</scope>
    <source>
        <strain evidence="8">CSCA 57</strain>
    </source>
</reference>
<dbReference type="PANTHER" id="PTHR30477:SF13">
    <property type="entry name" value="IRON TRANSPORT SYSTEM MEMBRANE PROTEIN HI_0360-RELATED"/>
    <property type="match status" value="1"/>
</dbReference>
<feature type="transmembrane region" description="Helical" evidence="7">
    <location>
        <begin position="239"/>
        <end position="260"/>
    </location>
</feature>
<evidence type="ECO:0000256" key="6">
    <source>
        <dbReference type="RuleBase" id="RU003943"/>
    </source>
</evidence>
<accession>A0A941EWC7</accession>
<feature type="transmembrane region" description="Helical" evidence="7">
    <location>
        <begin position="129"/>
        <end position="148"/>
    </location>
</feature>
<dbReference type="InterPro" id="IPR037294">
    <property type="entry name" value="ABC_BtuC-like"/>
</dbReference>
<keyword evidence="9" id="KW-1185">Reference proteome</keyword>
<comment type="caution">
    <text evidence="8">The sequence shown here is derived from an EMBL/GenBank/DDBJ whole genome shotgun (WGS) entry which is preliminary data.</text>
</comment>
<evidence type="ECO:0000256" key="1">
    <source>
        <dbReference type="ARBA" id="ARBA00004141"/>
    </source>
</evidence>
<organism evidence="8 9">
    <name type="scientific">Actinospica durhamensis</name>
    <dbReference type="NCBI Taxonomy" id="1508375"/>
    <lineage>
        <taxon>Bacteria</taxon>
        <taxon>Bacillati</taxon>
        <taxon>Actinomycetota</taxon>
        <taxon>Actinomycetes</taxon>
        <taxon>Catenulisporales</taxon>
        <taxon>Actinospicaceae</taxon>
        <taxon>Actinospica</taxon>
    </lineage>
</organism>
<feature type="transmembrane region" description="Helical" evidence="7">
    <location>
        <begin position="212"/>
        <end position="232"/>
    </location>
</feature>
<feature type="transmembrane region" description="Helical" evidence="7">
    <location>
        <begin position="84"/>
        <end position="102"/>
    </location>
</feature>
<sequence>MFAPFMQDTWITAGIVAVIAALVGFFVVLRAAAFTAHAVPNAAFAGAAGAGLVGVSSLVGLGVFSLGGALLIGLLSRKGRHDAVTALTVALMLGLGALFLSWSTEYAPEIYSLLFGEVLGLSSQDVTTTAILGFACVAVLACVYRPLMLSSTLPEVAEARGIRQVRIDLLFLTLVALATTTAVPVVGALLMFTLMIGPPAAARALTRHPAPALTLGVLLALATVWIAIAASYQTDWPIGFFVGVISAAWYLLARAAAAVFRR</sequence>
<dbReference type="GO" id="GO:0043190">
    <property type="term" value="C:ATP-binding cassette (ABC) transporter complex"/>
    <property type="evidence" value="ECO:0007669"/>
    <property type="project" value="InterPro"/>
</dbReference>
<evidence type="ECO:0000256" key="7">
    <source>
        <dbReference type="SAM" id="Phobius"/>
    </source>
</evidence>
<keyword evidence="5 7" id="KW-0472">Membrane</keyword>
<dbReference type="AlphaFoldDB" id="A0A941EWC7"/>
<dbReference type="InterPro" id="IPR001626">
    <property type="entry name" value="ABC_TroCD"/>
</dbReference>
<keyword evidence="4 7" id="KW-1133">Transmembrane helix</keyword>
<dbReference type="GO" id="GO:0010043">
    <property type="term" value="P:response to zinc ion"/>
    <property type="evidence" value="ECO:0007669"/>
    <property type="project" value="TreeGrafter"/>
</dbReference>
<dbReference type="PANTHER" id="PTHR30477">
    <property type="entry name" value="ABC-TRANSPORTER METAL-BINDING PROTEIN"/>
    <property type="match status" value="1"/>
</dbReference>
<evidence type="ECO:0000256" key="2">
    <source>
        <dbReference type="ARBA" id="ARBA00008034"/>
    </source>
</evidence>
<comment type="similarity">
    <text evidence="2 6">Belongs to the ABC-3 integral membrane protein family.</text>
</comment>
<dbReference type="SUPFAM" id="SSF81345">
    <property type="entry name" value="ABC transporter involved in vitamin B12 uptake, BtuC"/>
    <property type="match status" value="1"/>
</dbReference>
<evidence type="ECO:0000256" key="3">
    <source>
        <dbReference type="ARBA" id="ARBA00022692"/>
    </source>
</evidence>
<feature type="transmembrane region" description="Helical" evidence="7">
    <location>
        <begin position="169"/>
        <end position="192"/>
    </location>
</feature>
<name>A0A941EWC7_9ACTN</name>
<dbReference type="RefSeq" id="WP_212532928.1">
    <property type="nucleotide sequence ID" value="NZ_JAGSOG010000293.1"/>
</dbReference>
<evidence type="ECO:0000313" key="9">
    <source>
        <dbReference type="Proteomes" id="UP000675781"/>
    </source>
</evidence>
<gene>
    <name evidence="8" type="ORF">KDL01_34715</name>
</gene>
<evidence type="ECO:0000313" key="8">
    <source>
        <dbReference type="EMBL" id="MBR7838471.1"/>
    </source>
</evidence>
<keyword evidence="6" id="KW-0813">Transport</keyword>
<dbReference type="GO" id="GO:0055085">
    <property type="term" value="P:transmembrane transport"/>
    <property type="evidence" value="ECO:0007669"/>
    <property type="project" value="InterPro"/>
</dbReference>
<comment type="subcellular location">
    <subcellularLocation>
        <location evidence="6">Cell membrane</location>
        <topology evidence="6">Multi-pass membrane protein</topology>
    </subcellularLocation>
    <subcellularLocation>
        <location evidence="1">Membrane</location>
        <topology evidence="1">Multi-pass membrane protein</topology>
    </subcellularLocation>
</comment>
<proteinExistence type="inferred from homology"/>
<dbReference type="Proteomes" id="UP000675781">
    <property type="component" value="Unassembled WGS sequence"/>
</dbReference>
<keyword evidence="3 6" id="KW-0812">Transmembrane</keyword>
<evidence type="ECO:0000256" key="5">
    <source>
        <dbReference type="ARBA" id="ARBA00023136"/>
    </source>
</evidence>
<dbReference type="EMBL" id="JAGSOG010000293">
    <property type="protein sequence ID" value="MBR7838471.1"/>
    <property type="molecule type" value="Genomic_DNA"/>
</dbReference>
<dbReference type="Gene3D" id="1.10.3470.10">
    <property type="entry name" value="ABC transporter involved in vitamin B12 uptake, BtuC"/>
    <property type="match status" value="1"/>
</dbReference>
<protein>
    <submittedName>
        <fullName evidence="8">Metal ABC transporter permease</fullName>
    </submittedName>
</protein>
<evidence type="ECO:0000256" key="4">
    <source>
        <dbReference type="ARBA" id="ARBA00022989"/>
    </source>
</evidence>